<proteinExistence type="predicted"/>
<accession>A0A2M9CC42</accession>
<sequence>MTATTIKIDSALRDHLNAAARERGVPVGSFVEELFEAWLREQRFARLRDEMARTPDAASDPESRAWEAVAGDGLDDAGLDDAGLDHAGLDTARLNPAPSPRTR</sequence>
<protein>
    <submittedName>
        <fullName evidence="2">Uncharacterized protein</fullName>
    </submittedName>
</protein>
<dbReference type="RefSeq" id="WP_100424140.1">
    <property type="nucleotide sequence ID" value="NZ_BOOX01000011.1"/>
</dbReference>
<reference evidence="2 3" key="1">
    <citation type="submission" date="2017-11" db="EMBL/GenBank/DDBJ databases">
        <title>Genomic Encyclopedia of Archaeal and Bacterial Type Strains, Phase II (KMG-II): From Individual Species to Whole Genera.</title>
        <authorList>
            <person name="Goeker M."/>
        </authorList>
    </citation>
    <scope>NUCLEOTIDE SEQUENCE [LARGE SCALE GENOMIC DNA]</scope>
    <source>
        <strain evidence="2 3">DSM 25478</strain>
    </source>
</reference>
<name>A0A2M9CC42_9CELL</name>
<evidence type="ECO:0000313" key="2">
    <source>
        <dbReference type="EMBL" id="PJJ68580.1"/>
    </source>
</evidence>
<dbReference type="Proteomes" id="UP000231693">
    <property type="component" value="Unassembled WGS sequence"/>
</dbReference>
<evidence type="ECO:0000256" key="1">
    <source>
        <dbReference type="SAM" id="MobiDB-lite"/>
    </source>
</evidence>
<comment type="caution">
    <text evidence="2">The sequence shown here is derived from an EMBL/GenBank/DDBJ whole genome shotgun (WGS) entry which is preliminary data.</text>
</comment>
<gene>
    <name evidence="2" type="ORF">CLV28_2996</name>
</gene>
<dbReference type="OrthoDB" id="5149205at2"/>
<evidence type="ECO:0000313" key="3">
    <source>
        <dbReference type="Proteomes" id="UP000231693"/>
    </source>
</evidence>
<dbReference type="EMBL" id="PGFE01000007">
    <property type="protein sequence ID" value="PJJ68580.1"/>
    <property type="molecule type" value="Genomic_DNA"/>
</dbReference>
<dbReference type="AlphaFoldDB" id="A0A2M9CC42"/>
<organism evidence="2 3">
    <name type="scientific">Sediminihabitans luteus</name>
    <dbReference type="NCBI Taxonomy" id="1138585"/>
    <lineage>
        <taxon>Bacteria</taxon>
        <taxon>Bacillati</taxon>
        <taxon>Actinomycetota</taxon>
        <taxon>Actinomycetes</taxon>
        <taxon>Micrococcales</taxon>
        <taxon>Cellulomonadaceae</taxon>
        <taxon>Sediminihabitans</taxon>
    </lineage>
</organism>
<feature type="region of interest" description="Disordered" evidence="1">
    <location>
        <begin position="51"/>
        <end position="103"/>
    </location>
</feature>
<keyword evidence="3" id="KW-1185">Reference proteome</keyword>